<dbReference type="EMBL" id="UINC01199418">
    <property type="protein sequence ID" value="SVE17836.1"/>
    <property type="molecule type" value="Genomic_DNA"/>
</dbReference>
<proteinExistence type="predicted"/>
<evidence type="ECO:0000256" key="1">
    <source>
        <dbReference type="SAM" id="MobiDB-lite"/>
    </source>
</evidence>
<feature type="region of interest" description="Disordered" evidence="1">
    <location>
        <begin position="20"/>
        <end position="71"/>
    </location>
</feature>
<gene>
    <name evidence="2" type="ORF">METZ01_LOCUS470690</name>
</gene>
<name>A0A383BCB7_9ZZZZ</name>
<evidence type="ECO:0000313" key="2">
    <source>
        <dbReference type="EMBL" id="SVE17836.1"/>
    </source>
</evidence>
<sequence length="71" mass="7219">MSKYILTTVLGLCLAVPGYAQSEKKQPGAPSQAGAKGQQAQQPGRPGQATRPGQPGRPGQATRPGQPGRPG</sequence>
<organism evidence="2">
    <name type="scientific">marine metagenome</name>
    <dbReference type="NCBI Taxonomy" id="408172"/>
    <lineage>
        <taxon>unclassified sequences</taxon>
        <taxon>metagenomes</taxon>
        <taxon>ecological metagenomes</taxon>
    </lineage>
</organism>
<accession>A0A383BCB7</accession>
<dbReference type="AlphaFoldDB" id="A0A383BCB7"/>
<protein>
    <submittedName>
        <fullName evidence="2">Uncharacterized protein</fullName>
    </submittedName>
</protein>
<feature type="compositionally biased region" description="Low complexity" evidence="1">
    <location>
        <begin position="27"/>
        <end position="49"/>
    </location>
</feature>
<feature type="non-terminal residue" evidence="2">
    <location>
        <position position="71"/>
    </location>
</feature>
<reference evidence="2" key="1">
    <citation type="submission" date="2018-05" db="EMBL/GenBank/DDBJ databases">
        <authorList>
            <person name="Lanie J.A."/>
            <person name="Ng W.-L."/>
            <person name="Kazmierczak K.M."/>
            <person name="Andrzejewski T.M."/>
            <person name="Davidsen T.M."/>
            <person name="Wayne K.J."/>
            <person name="Tettelin H."/>
            <person name="Glass J.I."/>
            <person name="Rusch D."/>
            <person name="Podicherti R."/>
            <person name="Tsui H.-C.T."/>
            <person name="Winkler M.E."/>
        </authorList>
    </citation>
    <scope>NUCLEOTIDE SEQUENCE</scope>
</reference>